<dbReference type="EMBL" id="JAEPRD010000089">
    <property type="protein sequence ID" value="KAG2199987.1"/>
    <property type="molecule type" value="Genomic_DNA"/>
</dbReference>
<dbReference type="OrthoDB" id="407410at2759"/>
<dbReference type="GO" id="GO:0016020">
    <property type="term" value="C:membrane"/>
    <property type="evidence" value="ECO:0007669"/>
    <property type="project" value="UniProtKB-SubCell"/>
</dbReference>
<evidence type="ECO:0000256" key="8">
    <source>
        <dbReference type="SAM" id="SignalP"/>
    </source>
</evidence>
<dbReference type="Proteomes" id="UP000603453">
    <property type="component" value="Unassembled WGS sequence"/>
</dbReference>
<sequence>MSIGKSTVVILSILLISKCITYAWSNAHDISSHTLVRRDQQFKCDNIYLQQDQCGYVLEHCMDATPGLFNYIQLYYCSSFRPLVFIFMCGWLLFLFGFVGIAASDFFCPNLQTIASALHLSESLTGVTFLALGNGSPDLFSTFSAMHSNLGSLALGELIGAAAFIVSVVAGSMCAIKPFRAKKFSFIRDVSFFTCAIILVMVIVSDGLIHLYESIILILFYVVYVLVVVGGNYYMKKRSNYLNLVERARLEYEENGTDVDILLGGNDTNDTDMMIHDDEMELYDEGFETEGYQDFNHQRNGVHPKLRIRTSLFSAIEFQDVVQSLKSTSTRFNTARRRNRSLPTQQPFPSRTSNYEDYTDELSLHTADSQHGVPTVTSNTQKITALFDQFFSSSKRRYMRHQIQKHLFPSFIGFRKKSIFSKTSSVLSAPVFFLLAITLPVVKENALSSHASVELNDDTAQLLQDYNDNEDQQNDILLMNAAEDATWLKWLTAVQLVGAPTLISFVLISQHVVSPAIVLPVAFLSSAALSLSFWFTTKSTKQPRLYWMMCFIGFAIAVVWIFLIANEVVSVLQAIGMAVGASEAILGLTIFALGNSLGDFVANVTMAKMGYPLMAMSACFGGPMLNIMLGVGIGATYVTSQRNEPYAIDVSKTIVVTAVGLLVVLISSLILVPLNGYRMSRGFGYSWIAIYLICTTINLYIEIMS</sequence>
<dbReference type="InterPro" id="IPR044880">
    <property type="entry name" value="NCX_ion-bd_dom_sf"/>
</dbReference>
<evidence type="ECO:0000259" key="9">
    <source>
        <dbReference type="Pfam" id="PF01699"/>
    </source>
</evidence>
<feature type="transmembrane region" description="Helical" evidence="7">
    <location>
        <begin position="571"/>
        <end position="593"/>
    </location>
</feature>
<feature type="transmembrane region" description="Helical" evidence="7">
    <location>
        <begin position="83"/>
        <end position="102"/>
    </location>
</feature>
<dbReference type="AlphaFoldDB" id="A0A8H7UZK9"/>
<evidence type="ECO:0000256" key="5">
    <source>
        <dbReference type="ARBA" id="ARBA00022989"/>
    </source>
</evidence>
<feature type="transmembrane region" description="Helical" evidence="7">
    <location>
        <begin position="650"/>
        <end position="672"/>
    </location>
</feature>
<keyword evidence="11" id="KW-1185">Reference proteome</keyword>
<protein>
    <recommendedName>
        <fullName evidence="9">Sodium/calcium exchanger membrane region domain-containing protein</fullName>
    </recommendedName>
</protein>
<keyword evidence="8" id="KW-0732">Signal</keyword>
<comment type="subcellular location">
    <subcellularLocation>
        <location evidence="1">Membrane</location>
        <topology evidence="1">Multi-pass membrane protein</topology>
    </subcellularLocation>
</comment>
<dbReference type="GO" id="GO:0008324">
    <property type="term" value="F:monoatomic cation transmembrane transporter activity"/>
    <property type="evidence" value="ECO:0007669"/>
    <property type="project" value="TreeGrafter"/>
</dbReference>
<proteinExistence type="inferred from homology"/>
<accession>A0A8H7UZK9</accession>
<keyword evidence="4 7" id="KW-0812">Transmembrane</keyword>
<comment type="similarity">
    <text evidence="2">Belongs to the Ca(2+):cation antiporter (CaCA) (TC 2.A.19) family.</text>
</comment>
<feature type="domain" description="Sodium/calcium exchanger membrane region" evidence="9">
    <location>
        <begin position="91"/>
        <end position="229"/>
    </location>
</feature>
<reference evidence="10" key="1">
    <citation type="submission" date="2020-12" db="EMBL/GenBank/DDBJ databases">
        <title>Metabolic potential, ecology and presence of endohyphal bacteria is reflected in genomic diversity of Mucoromycotina.</title>
        <authorList>
            <person name="Muszewska A."/>
            <person name="Okrasinska A."/>
            <person name="Steczkiewicz K."/>
            <person name="Drgas O."/>
            <person name="Orlowska M."/>
            <person name="Perlinska-Lenart U."/>
            <person name="Aleksandrzak-Piekarczyk T."/>
            <person name="Szatraj K."/>
            <person name="Zielenkiewicz U."/>
            <person name="Pilsyk S."/>
            <person name="Malc E."/>
            <person name="Mieczkowski P."/>
            <person name="Kruszewska J.S."/>
            <person name="Biernat P."/>
            <person name="Pawlowska J."/>
        </authorList>
    </citation>
    <scope>NUCLEOTIDE SEQUENCE</scope>
    <source>
        <strain evidence="10">WA0000017839</strain>
    </source>
</reference>
<dbReference type="GO" id="GO:0006874">
    <property type="term" value="P:intracellular calcium ion homeostasis"/>
    <property type="evidence" value="ECO:0007669"/>
    <property type="project" value="TreeGrafter"/>
</dbReference>
<evidence type="ECO:0000313" key="11">
    <source>
        <dbReference type="Proteomes" id="UP000603453"/>
    </source>
</evidence>
<dbReference type="InterPro" id="IPR051359">
    <property type="entry name" value="CaCA_antiporter"/>
</dbReference>
<feature type="transmembrane region" description="Helical" evidence="7">
    <location>
        <begin position="613"/>
        <end position="638"/>
    </location>
</feature>
<feature type="transmembrane region" description="Helical" evidence="7">
    <location>
        <begin position="515"/>
        <end position="534"/>
    </location>
</feature>
<comment type="caution">
    <text evidence="10">The sequence shown here is derived from an EMBL/GenBank/DDBJ whole genome shotgun (WGS) entry which is preliminary data.</text>
</comment>
<keyword evidence="6 7" id="KW-0472">Membrane</keyword>
<feature type="transmembrane region" description="Helical" evidence="7">
    <location>
        <begin position="215"/>
        <end position="234"/>
    </location>
</feature>
<evidence type="ECO:0000313" key="10">
    <source>
        <dbReference type="EMBL" id="KAG2199987.1"/>
    </source>
</evidence>
<evidence type="ECO:0000256" key="7">
    <source>
        <dbReference type="SAM" id="Phobius"/>
    </source>
</evidence>
<feature type="domain" description="Sodium/calcium exchanger membrane region" evidence="9">
    <location>
        <begin position="551"/>
        <end position="699"/>
    </location>
</feature>
<feature type="transmembrane region" description="Helical" evidence="7">
    <location>
        <begin position="487"/>
        <end position="508"/>
    </location>
</feature>
<evidence type="ECO:0000256" key="1">
    <source>
        <dbReference type="ARBA" id="ARBA00004141"/>
    </source>
</evidence>
<dbReference type="InterPro" id="IPR004837">
    <property type="entry name" value="NaCa_Exmemb"/>
</dbReference>
<gene>
    <name evidence="10" type="ORF">INT47_000337</name>
</gene>
<dbReference type="PANTHER" id="PTHR12266:SF0">
    <property type="entry name" value="MITOCHONDRIAL SODIUM_CALCIUM EXCHANGER PROTEIN"/>
    <property type="match status" value="1"/>
</dbReference>
<evidence type="ECO:0000256" key="6">
    <source>
        <dbReference type="ARBA" id="ARBA00023136"/>
    </source>
</evidence>
<feature type="transmembrane region" description="Helical" evidence="7">
    <location>
        <begin position="684"/>
        <end position="701"/>
    </location>
</feature>
<feature type="transmembrane region" description="Helical" evidence="7">
    <location>
        <begin position="546"/>
        <end position="564"/>
    </location>
</feature>
<name>A0A8H7UZK9_9FUNG</name>
<evidence type="ECO:0000256" key="2">
    <source>
        <dbReference type="ARBA" id="ARBA00008170"/>
    </source>
</evidence>
<feature type="chain" id="PRO_5034016826" description="Sodium/calcium exchanger membrane region domain-containing protein" evidence="8">
    <location>
        <begin position="24"/>
        <end position="705"/>
    </location>
</feature>
<evidence type="ECO:0000256" key="3">
    <source>
        <dbReference type="ARBA" id="ARBA00022448"/>
    </source>
</evidence>
<feature type="transmembrane region" description="Helical" evidence="7">
    <location>
        <begin position="425"/>
        <end position="442"/>
    </location>
</feature>
<keyword evidence="3" id="KW-0813">Transport</keyword>
<feature type="signal peptide" evidence="8">
    <location>
        <begin position="1"/>
        <end position="23"/>
    </location>
</feature>
<keyword evidence="5 7" id="KW-1133">Transmembrane helix</keyword>
<dbReference type="PANTHER" id="PTHR12266">
    <property type="entry name" value="NA+/CA2+ K+ INDEPENDENT EXCHANGER"/>
    <property type="match status" value="1"/>
</dbReference>
<organism evidence="10 11">
    <name type="scientific">Mucor saturninus</name>
    <dbReference type="NCBI Taxonomy" id="64648"/>
    <lineage>
        <taxon>Eukaryota</taxon>
        <taxon>Fungi</taxon>
        <taxon>Fungi incertae sedis</taxon>
        <taxon>Mucoromycota</taxon>
        <taxon>Mucoromycotina</taxon>
        <taxon>Mucoromycetes</taxon>
        <taxon>Mucorales</taxon>
        <taxon>Mucorineae</taxon>
        <taxon>Mucoraceae</taxon>
        <taxon>Mucor</taxon>
    </lineage>
</organism>
<feature type="transmembrane region" description="Helical" evidence="7">
    <location>
        <begin position="186"/>
        <end position="209"/>
    </location>
</feature>
<evidence type="ECO:0000256" key="4">
    <source>
        <dbReference type="ARBA" id="ARBA00022692"/>
    </source>
</evidence>
<dbReference type="Pfam" id="PF01699">
    <property type="entry name" value="Na_Ca_ex"/>
    <property type="match status" value="2"/>
</dbReference>
<dbReference type="Gene3D" id="1.20.1420.30">
    <property type="entry name" value="NCX, central ion-binding region"/>
    <property type="match status" value="2"/>
</dbReference>
<feature type="transmembrane region" description="Helical" evidence="7">
    <location>
        <begin position="153"/>
        <end position="174"/>
    </location>
</feature>